<dbReference type="InterPro" id="IPR016181">
    <property type="entry name" value="Acyl_CoA_acyltransferase"/>
</dbReference>
<dbReference type="Gene3D" id="3.40.630.30">
    <property type="match status" value="1"/>
</dbReference>
<evidence type="ECO:0000259" key="2">
    <source>
        <dbReference type="PROSITE" id="PS51186"/>
    </source>
</evidence>
<evidence type="ECO:0000313" key="4">
    <source>
        <dbReference type="Proteomes" id="UP000487882"/>
    </source>
</evidence>
<dbReference type="Proteomes" id="UP000487882">
    <property type="component" value="Unassembled WGS sequence"/>
</dbReference>
<protein>
    <submittedName>
        <fullName evidence="3">Acetyltransferase</fullName>
    </submittedName>
</protein>
<dbReference type="PANTHER" id="PTHR13947">
    <property type="entry name" value="GNAT FAMILY N-ACETYLTRANSFERASE"/>
    <property type="match status" value="1"/>
</dbReference>
<keyword evidence="1 3" id="KW-0808">Transferase</keyword>
<dbReference type="Pfam" id="PF00583">
    <property type="entry name" value="Acetyltransf_1"/>
    <property type="match status" value="1"/>
</dbReference>
<keyword evidence="4" id="KW-1185">Reference proteome</keyword>
<reference evidence="3 4" key="1">
    <citation type="submission" date="2019-09" db="EMBL/GenBank/DDBJ databases">
        <title>Bifidobacterium canis sp. nov., isolated from the digestive tract of German Shepherd dog puppy.</title>
        <authorList>
            <person name="Bunesova V."/>
        </authorList>
    </citation>
    <scope>NUCLEOTIDE SEQUENCE [LARGE SCALE GENOMIC DNA]</scope>
    <source>
        <strain evidence="3 4">GSD1FS</strain>
    </source>
</reference>
<evidence type="ECO:0000313" key="3">
    <source>
        <dbReference type="EMBL" id="MUH60197.1"/>
    </source>
</evidence>
<proteinExistence type="predicted"/>
<feature type="domain" description="N-acetyltransferase" evidence="2">
    <location>
        <begin position="1"/>
        <end position="157"/>
    </location>
</feature>
<dbReference type="PANTHER" id="PTHR13947:SF37">
    <property type="entry name" value="LD18367P"/>
    <property type="match status" value="1"/>
</dbReference>
<accession>A0A7K1J6J5</accession>
<dbReference type="InterPro" id="IPR050769">
    <property type="entry name" value="NAT_camello-type"/>
</dbReference>
<dbReference type="GO" id="GO:0008080">
    <property type="term" value="F:N-acetyltransferase activity"/>
    <property type="evidence" value="ECO:0007669"/>
    <property type="project" value="InterPro"/>
</dbReference>
<dbReference type="InterPro" id="IPR000182">
    <property type="entry name" value="GNAT_dom"/>
</dbReference>
<evidence type="ECO:0000256" key="1">
    <source>
        <dbReference type="ARBA" id="ARBA00022679"/>
    </source>
</evidence>
<organism evidence="3 4">
    <name type="scientific">Bifidobacterium canis</name>
    <dbReference type="NCBI Taxonomy" id="2610880"/>
    <lineage>
        <taxon>Bacteria</taxon>
        <taxon>Bacillati</taxon>
        <taxon>Actinomycetota</taxon>
        <taxon>Actinomycetes</taxon>
        <taxon>Bifidobacteriales</taxon>
        <taxon>Bifidobacteriaceae</taxon>
        <taxon>Bifidobacterium</taxon>
    </lineage>
</organism>
<dbReference type="AlphaFoldDB" id="A0A7K1J6J5"/>
<gene>
    <name evidence="3" type="ORF">GSD1FS_1556</name>
</gene>
<comment type="caution">
    <text evidence="3">The sequence shown here is derived from an EMBL/GenBank/DDBJ whole genome shotgun (WGS) entry which is preliminary data.</text>
</comment>
<dbReference type="SUPFAM" id="SSF55729">
    <property type="entry name" value="Acyl-CoA N-acyltransferases (Nat)"/>
    <property type="match status" value="1"/>
</dbReference>
<name>A0A7K1J6J5_9BIFI</name>
<dbReference type="EMBL" id="WNLP01000008">
    <property type="protein sequence ID" value="MUH60197.1"/>
    <property type="molecule type" value="Genomic_DNA"/>
</dbReference>
<dbReference type="CDD" id="cd04301">
    <property type="entry name" value="NAT_SF"/>
    <property type="match status" value="1"/>
</dbReference>
<sequence length="157" mass="18208">MQIMPYQEQYKQQIIDLILHIQNDEAKIDLSLAEQPDLLDIPKYYERNGGEFLIAVDNGDVVGRLAFMNYGNGNAVLKKFFVRSDWRSKKLGLALYEQILQTLQNGGFTTVLLDTPTVATASHRFYERAGFVRIGKDELPFHYEFPHEDSYIYLLRL</sequence>
<dbReference type="PROSITE" id="PS51186">
    <property type="entry name" value="GNAT"/>
    <property type="match status" value="1"/>
</dbReference>